<dbReference type="NCBIfam" id="TIGR03083">
    <property type="entry name" value="maleylpyruvate isomerase family mycothiol-dependent enzyme"/>
    <property type="match status" value="1"/>
</dbReference>
<protein>
    <submittedName>
        <fullName evidence="2">Maleylpyruvate isomerase family mycothiol-dependent enzyme</fullName>
    </submittedName>
</protein>
<sequence length="236" mass="24828">MRRTFDDTLSWTATGTALLLDAVAGWGEEQYLAPSGLPGWTRKHLVAHVAANADALRNLVRWAATGERTPMYSSRRQRDADIEAGSRRPAAELDAWLRSSAERLAADVAELDGDRWSAEVVTAQGRTVPATEILWLRSREVCVHAVDLATGLTFAGLPAGFLAALADDVAAKRAAAAGPAVVLSAADTGDRWELPGEGGPTTVEGPLAGVAAYLAGRPHDLTDSDGSPAPSLPAWL</sequence>
<dbReference type="RefSeq" id="WP_189653413.1">
    <property type="nucleotide sequence ID" value="NZ_BMRC01000040.1"/>
</dbReference>
<dbReference type="InterPro" id="IPR024344">
    <property type="entry name" value="MDMPI_metal-binding"/>
</dbReference>
<keyword evidence="3" id="KW-1185">Reference proteome</keyword>
<reference evidence="2 3" key="1">
    <citation type="submission" date="2024-09" db="EMBL/GenBank/DDBJ databases">
        <authorList>
            <person name="Sun Q."/>
            <person name="Mori K."/>
        </authorList>
    </citation>
    <scope>NUCLEOTIDE SEQUENCE [LARGE SCALE GENOMIC DNA]</scope>
    <source>
        <strain evidence="2 3">CCM 3426</strain>
    </source>
</reference>
<dbReference type="InterPro" id="IPR017517">
    <property type="entry name" value="Maleyloyr_isom"/>
</dbReference>
<proteinExistence type="predicted"/>
<dbReference type="InterPro" id="IPR036527">
    <property type="entry name" value="SCP2_sterol-bd_dom_sf"/>
</dbReference>
<evidence type="ECO:0000259" key="1">
    <source>
        <dbReference type="Pfam" id="PF11716"/>
    </source>
</evidence>
<dbReference type="EMBL" id="JBHMEI010000040">
    <property type="protein sequence ID" value="MFB9206820.1"/>
    <property type="molecule type" value="Genomic_DNA"/>
</dbReference>
<dbReference type="SUPFAM" id="SSF55718">
    <property type="entry name" value="SCP-like"/>
    <property type="match status" value="1"/>
</dbReference>
<dbReference type="GO" id="GO:0016853">
    <property type="term" value="F:isomerase activity"/>
    <property type="evidence" value="ECO:0007669"/>
    <property type="project" value="UniProtKB-KW"/>
</dbReference>
<dbReference type="Gene3D" id="1.20.120.450">
    <property type="entry name" value="dinb family like domain"/>
    <property type="match status" value="1"/>
</dbReference>
<dbReference type="InterPro" id="IPR034660">
    <property type="entry name" value="DinB/YfiT-like"/>
</dbReference>
<evidence type="ECO:0000313" key="3">
    <source>
        <dbReference type="Proteomes" id="UP001589647"/>
    </source>
</evidence>
<dbReference type="SUPFAM" id="SSF109854">
    <property type="entry name" value="DinB/YfiT-like putative metalloenzymes"/>
    <property type="match status" value="1"/>
</dbReference>
<accession>A0ABV5IQK1</accession>
<organism evidence="2 3">
    <name type="scientific">Nonomuraea spiralis</name>
    <dbReference type="NCBI Taxonomy" id="46182"/>
    <lineage>
        <taxon>Bacteria</taxon>
        <taxon>Bacillati</taxon>
        <taxon>Actinomycetota</taxon>
        <taxon>Actinomycetes</taxon>
        <taxon>Streptosporangiales</taxon>
        <taxon>Streptosporangiaceae</taxon>
        <taxon>Nonomuraea</taxon>
    </lineage>
</organism>
<comment type="caution">
    <text evidence="2">The sequence shown here is derived from an EMBL/GenBank/DDBJ whole genome shotgun (WGS) entry which is preliminary data.</text>
</comment>
<dbReference type="Gene3D" id="3.30.1050.20">
    <property type="match status" value="1"/>
</dbReference>
<name>A0ABV5IQK1_9ACTN</name>
<keyword evidence="2" id="KW-0413">Isomerase</keyword>
<dbReference type="Pfam" id="PF11716">
    <property type="entry name" value="MDMPI_N"/>
    <property type="match status" value="1"/>
</dbReference>
<feature type="domain" description="Mycothiol-dependent maleylpyruvate isomerase metal-binding" evidence="1">
    <location>
        <begin position="15"/>
        <end position="149"/>
    </location>
</feature>
<dbReference type="Proteomes" id="UP001589647">
    <property type="component" value="Unassembled WGS sequence"/>
</dbReference>
<evidence type="ECO:0000313" key="2">
    <source>
        <dbReference type="EMBL" id="MFB9206820.1"/>
    </source>
</evidence>
<gene>
    <name evidence="2" type="ORF">ACFFV7_36915</name>
</gene>